<evidence type="ECO:0000256" key="9">
    <source>
        <dbReference type="ARBA" id="ARBA00047658"/>
    </source>
</evidence>
<comment type="function">
    <text evidence="11">Catalyzes the transfer of a geranylgeranyl moiety from geranylgeranyl diphosphate to both cysteines of proteins with the C-terminal sequence -XXCC, -XCXC and -CCXX.</text>
</comment>
<evidence type="ECO:0000259" key="12">
    <source>
        <dbReference type="Pfam" id="PF00432"/>
    </source>
</evidence>
<protein>
    <recommendedName>
        <fullName evidence="10 11">Geranylgeranyl transferase type-2 subunit beta</fullName>
        <ecNumber evidence="3 11">2.5.1.60</ecNumber>
    </recommendedName>
</protein>
<dbReference type="Gene3D" id="1.50.10.20">
    <property type="match status" value="1"/>
</dbReference>
<evidence type="ECO:0000256" key="6">
    <source>
        <dbReference type="ARBA" id="ARBA00022723"/>
    </source>
</evidence>
<dbReference type="GO" id="GO:0072657">
    <property type="term" value="P:protein localization to membrane"/>
    <property type="evidence" value="ECO:0007669"/>
    <property type="project" value="UniProtKB-ARBA"/>
</dbReference>
<organism evidence="13 15">
    <name type="scientific">Yarrowia lipolytica</name>
    <name type="common">Candida lipolytica</name>
    <dbReference type="NCBI Taxonomy" id="4952"/>
    <lineage>
        <taxon>Eukaryota</taxon>
        <taxon>Fungi</taxon>
        <taxon>Dikarya</taxon>
        <taxon>Ascomycota</taxon>
        <taxon>Saccharomycotina</taxon>
        <taxon>Dipodascomycetes</taxon>
        <taxon>Dipodascales</taxon>
        <taxon>Dipodascales incertae sedis</taxon>
        <taxon>Yarrowia</taxon>
    </lineage>
</organism>
<keyword evidence="8 11" id="KW-0862">Zinc</keyword>
<dbReference type="CDD" id="cd02894">
    <property type="entry name" value="GGTase-II"/>
    <property type="match status" value="1"/>
</dbReference>
<dbReference type="Proteomes" id="UP000182444">
    <property type="component" value="Chromosome 1E"/>
</dbReference>
<reference evidence="14 16" key="2">
    <citation type="submission" date="2018-07" db="EMBL/GenBank/DDBJ databases">
        <title>Draft Genome Assemblies for Five Robust Yarrowia lipolytica Strains Exhibiting High Lipid Production and Pentose Sugar Utilization and Sugar Alcohol Secretion from Undetoxified Lignocellulosic Biomass Hydrolysates.</title>
        <authorList>
            <consortium name="DOE Joint Genome Institute"/>
            <person name="Walker C."/>
            <person name="Ryu S."/>
            <person name="Na H."/>
            <person name="Zane M."/>
            <person name="LaButti K."/>
            <person name="Lipzen A."/>
            <person name="Haridas S."/>
            <person name="Barry K."/>
            <person name="Grigoriev I.V."/>
            <person name="Quarterman J."/>
            <person name="Slininger P."/>
            <person name="Dien B."/>
            <person name="Trinh C.T."/>
        </authorList>
    </citation>
    <scope>NUCLEOTIDE SEQUENCE [LARGE SCALE GENOMIC DNA]</scope>
    <source>
        <strain evidence="14 16">YB392</strain>
    </source>
</reference>
<dbReference type="GeneID" id="2911605"/>
<dbReference type="AlphaFoldDB" id="A0A1D8NKA5"/>
<evidence type="ECO:0000256" key="2">
    <source>
        <dbReference type="ARBA" id="ARBA00011355"/>
    </source>
</evidence>
<name>A0A1D8NKA5_YARLL</name>
<dbReference type="PANTHER" id="PTHR11774:SF11">
    <property type="entry name" value="GERANYLGERANYL TRANSFERASE TYPE-2 SUBUNIT BETA"/>
    <property type="match status" value="1"/>
</dbReference>
<evidence type="ECO:0000313" key="15">
    <source>
        <dbReference type="Proteomes" id="UP000182444"/>
    </source>
</evidence>
<dbReference type="GO" id="GO:0004663">
    <property type="term" value="F:Rab geranylgeranyltransferase activity"/>
    <property type="evidence" value="ECO:0007669"/>
    <property type="project" value="UniProtKB-UniRule"/>
</dbReference>
<dbReference type="InterPro" id="IPR001330">
    <property type="entry name" value="Prenyltrans"/>
</dbReference>
<comment type="subunit">
    <text evidence="2">Heterodimer of an alpha and a beta subunit.</text>
</comment>
<proteinExistence type="inferred from homology"/>
<evidence type="ECO:0000256" key="3">
    <source>
        <dbReference type="ARBA" id="ARBA00012656"/>
    </source>
</evidence>
<gene>
    <name evidence="14" type="ORF">B0I71DRAFT_128942</name>
    <name evidence="13" type="ORF">YALI1_E33302g</name>
</gene>
<comment type="cofactor">
    <cofactor evidence="11">
        <name>Zn(2+)</name>
        <dbReference type="ChEBI" id="CHEBI:29105"/>
    </cofactor>
    <text evidence="11">Binds 1 zinc ion per subunit.</text>
</comment>
<dbReference type="InterPro" id="IPR045089">
    <property type="entry name" value="PGGT1B-like"/>
</dbReference>
<dbReference type="KEGG" id="yli:2911605"/>
<feature type="domain" description="Prenyltransferase alpha-alpha toroid" evidence="12">
    <location>
        <begin position="8"/>
        <end position="257"/>
    </location>
</feature>
<evidence type="ECO:0000256" key="5">
    <source>
        <dbReference type="ARBA" id="ARBA00022679"/>
    </source>
</evidence>
<comment type="similarity">
    <text evidence="1 11">Belongs to the protein prenyltransferase subunit beta family.</text>
</comment>
<keyword evidence="4 11" id="KW-0637">Prenyltransferase</keyword>
<evidence type="ECO:0000313" key="13">
    <source>
        <dbReference type="EMBL" id="AOW06074.1"/>
    </source>
</evidence>
<dbReference type="InterPro" id="IPR026873">
    <property type="entry name" value="Ptb1"/>
</dbReference>
<evidence type="ECO:0000256" key="7">
    <source>
        <dbReference type="ARBA" id="ARBA00022737"/>
    </source>
</evidence>
<dbReference type="VEuPathDB" id="FungiDB:YALI0_E28248g"/>
<dbReference type="EC" id="2.5.1.60" evidence="3 11"/>
<dbReference type="EMBL" id="CP017557">
    <property type="protein sequence ID" value="AOW06074.1"/>
    <property type="molecule type" value="Genomic_DNA"/>
</dbReference>
<keyword evidence="5 11" id="KW-0808">Transferase</keyword>
<evidence type="ECO:0000313" key="14">
    <source>
        <dbReference type="EMBL" id="RDW27533.1"/>
    </source>
</evidence>
<accession>A0A1D8NKA5</accession>
<dbReference type="OMA" id="VKRCQCP"/>
<dbReference type="Proteomes" id="UP000256601">
    <property type="component" value="Unassembled WGS sequence"/>
</dbReference>
<dbReference type="GO" id="GO:0005968">
    <property type="term" value="C:Rab-protein geranylgeranyltransferase complex"/>
    <property type="evidence" value="ECO:0007669"/>
    <property type="project" value="UniProtKB-UniRule"/>
</dbReference>
<evidence type="ECO:0000256" key="4">
    <source>
        <dbReference type="ARBA" id="ARBA00022602"/>
    </source>
</evidence>
<evidence type="ECO:0000256" key="8">
    <source>
        <dbReference type="ARBA" id="ARBA00022833"/>
    </source>
</evidence>
<comment type="catalytic activity">
    <reaction evidence="9 11">
        <text>geranylgeranyl diphosphate + L-cysteinyl-[protein] = S-geranylgeranyl-L-cysteinyl-[protein] + diphosphate</text>
        <dbReference type="Rhea" id="RHEA:21240"/>
        <dbReference type="Rhea" id="RHEA-COMP:10131"/>
        <dbReference type="Rhea" id="RHEA-COMP:11537"/>
        <dbReference type="ChEBI" id="CHEBI:29950"/>
        <dbReference type="ChEBI" id="CHEBI:33019"/>
        <dbReference type="ChEBI" id="CHEBI:57533"/>
        <dbReference type="ChEBI" id="CHEBI:86021"/>
        <dbReference type="EC" id="2.5.1.60"/>
    </reaction>
</comment>
<evidence type="ECO:0000313" key="16">
    <source>
        <dbReference type="Proteomes" id="UP000256601"/>
    </source>
</evidence>
<evidence type="ECO:0000256" key="11">
    <source>
        <dbReference type="RuleBase" id="RU365076"/>
    </source>
</evidence>
<reference evidence="13 15" key="1">
    <citation type="journal article" date="2016" name="PLoS ONE">
        <title>Sequence Assembly of Yarrowia lipolytica Strain W29/CLIB89 Shows Transposable Element Diversity.</title>
        <authorList>
            <person name="Magnan C."/>
            <person name="Yu J."/>
            <person name="Chang I."/>
            <person name="Jahn E."/>
            <person name="Kanomata Y."/>
            <person name="Wu J."/>
            <person name="Zeller M."/>
            <person name="Oakes M."/>
            <person name="Baldi P."/>
            <person name="Sandmeyer S."/>
        </authorList>
    </citation>
    <scope>NUCLEOTIDE SEQUENCE [LARGE SCALE GENOMIC DNA]</scope>
    <source>
        <strain evidence="13">CLIB89</strain>
        <strain evidence="15">CLIB89(W29)</strain>
    </source>
</reference>
<dbReference type="VEuPathDB" id="FungiDB:YALI1_E33302g"/>
<keyword evidence="7" id="KW-0677">Repeat</keyword>
<evidence type="ECO:0000256" key="10">
    <source>
        <dbReference type="ARBA" id="ARBA00069127"/>
    </source>
</evidence>
<keyword evidence="6 11" id="KW-0479">Metal-binding</keyword>
<evidence type="ECO:0000256" key="1">
    <source>
        <dbReference type="ARBA" id="ARBA00010497"/>
    </source>
</evidence>
<dbReference type="Pfam" id="PF00432">
    <property type="entry name" value="Prenyltrans"/>
    <property type="match status" value="1"/>
</dbReference>
<dbReference type="FunFam" id="1.50.10.20:FF:000012">
    <property type="entry name" value="Geranylgeranyl transferase type-2 subunit beta"/>
    <property type="match status" value="1"/>
</dbReference>
<dbReference type="EMBL" id="KZ858961">
    <property type="protein sequence ID" value="RDW27533.1"/>
    <property type="molecule type" value="Genomic_DNA"/>
</dbReference>
<dbReference type="PANTHER" id="PTHR11774">
    <property type="entry name" value="GERANYLGERANYL TRANSFERASE TYPE BETA SUBUNIT"/>
    <property type="match status" value="1"/>
</dbReference>
<dbReference type="SUPFAM" id="SSF48239">
    <property type="entry name" value="Terpenoid cyclases/Protein prenyltransferases"/>
    <property type="match status" value="1"/>
</dbReference>
<dbReference type="eggNOG" id="KOG0366">
    <property type="taxonomic scope" value="Eukaryota"/>
</dbReference>
<dbReference type="InterPro" id="IPR008930">
    <property type="entry name" value="Terpenoid_cyclase/PrenylTrfase"/>
</dbReference>
<sequence>MHAREALPREDVIKFVLNCQKPNGGFGAAPNHDAHITFTLSAVQILLIEDALDKIDADQIADYIVSLHNQETGEVSGDEYGEVDTRFLYIALNCLSILGKLDRLNVEAMAKWIAACQNLDGGFGMVPGAESHAAQAFTCIGALTIAGKLDLIDGDLACWWLSERQLPEGGLNGRPEKLPDVCYSWWVLSCLAMMKKLHWINRDKLRDFILKAQDEDDGGIADREGDVADVFHTNFGLCGLSLLGTDGLDQVNPVYCLPQKVMHRVKQDPWNGKDLSK</sequence>
<dbReference type="GO" id="GO:0046872">
    <property type="term" value="F:metal ion binding"/>
    <property type="evidence" value="ECO:0007669"/>
    <property type="project" value="UniProtKB-KW"/>
</dbReference>